<name>A0A132AKI4_SARSC</name>
<proteinExistence type="predicted"/>
<dbReference type="InterPro" id="IPR043988">
    <property type="entry name" value="CCZ1/INTU_longin_2"/>
</dbReference>
<dbReference type="AlphaFoldDB" id="A0A132AKI4"/>
<dbReference type="GO" id="GO:0016192">
    <property type="term" value="P:vesicle-mediated transport"/>
    <property type="evidence" value="ECO:0007669"/>
    <property type="project" value="InterPro"/>
</dbReference>
<evidence type="ECO:0000259" key="1">
    <source>
        <dbReference type="Pfam" id="PF19032"/>
    </source>
</evidence>
<dbReference type="OrthoDB" id="10038586at2759"/>
<evidence type="ECO:0000313" key="2">
    <source>
        <dbReference type="EMBL" id="KPM11433.1"/>
    </source>
</evidence>
<sequence length="812" mass="94400">MPEALRLILSHNRSMQIYLDKTLRTIDILLSTQRVYGIDDPSHLTLRSSKLSLMILSNCLPLNVISSTNLNQSKSNEICDNRLLIQNYLFIGETIQFKLQQYLNDYDSLDWIDESMQFYKQDGNDLEQALSEHFARCLQSFRTDLNATGIMGSVEKSDSIESARSIRAKRKLVRQSTISTLSSYDENDEQQIFDLLEIELTFFTVIGSSLYYRGLRIQSTLSKQFLSSIETFLVGRGLIALTKHRTYPLLYFARFNLDIANQSDSVAAARAKYASTLKQSKRSDLFILVMGNDHLLHCSLIEVFRFDRIDFDHLQIKTNHRLSLKSNEIKNFCDKTENLSSLNGGDFNDHEHHLPSSFAFYVFIKESFRLLNYYSHSYELLKKLEEQFQLFRDHSREVLIEFNRTLVDQSQTDTSWIERLSIFNLAKSITKSKNLNEEISEKFDPIGTEKKLSLSSIQSLNFPLFQTTKRSSRQPSPSPSSLTITNRSSSLAPSIESSLRLSTNRSNESIQTESNHSLIYDLDTQLNHCSNIDFIPKSLICFWNLEHQKDFPLLSDLFYGPLIGYIDLDDFGIERIDKTNCWLETIVMELYDEMKQLRQVLRSISATEIERRSYTPRQQLTKQPLLERNSRDKMLADPQQIPIRMRHSKLIEMNFDIDGNLLRNNVAKNSSSFETKHFDENGVQFEEKITTSTIFCLKIFLIGCCSLRSPSNSVQTNPMKCDPDFDLIISNELYACFRIEQSLQRSESWKKNSNRNSSNDSRSSFGRKLFHFDSFLNQTELDERIYSYELNQIDSLWNEFDNLQRNLQTMME</sequence>
<feature type="domain" description="CCZ1/INTU second Longin" evidence="1">
    <location>
        <begin position="205"/>
        <end position="305"/>
    </location>
</feature>
<organism evidence="2 3">
    <name type="scientific">Sarcoptes scabiei</name>
    <name type="common">Itch mite</name>
    <name type="synonym">Acarus scabiei</name>
    <dbReference type="NCBI Taxonomy" id="52283"/>
    <lineage>
        <taxon>Eukaryota</taxon>
        <taxon>Metazoa</taxon>
        <taxon>Ecdysozoa</taxon>
        <taxon>Arthropoda</taxon>
        <taxon>Chelicerata</taxon>
        <taxon>Arachnida</taxon>
        <taxon>Acari</taxon>
        <taxon>Acariformes</taxon>
        <taxon>Sarcoptiformes</taxon>
        <taxon>Astigmata</taxon>
        <taxon>Psoroptidia</taxon>
        <taxon>Sarcoptoidea</taxon>
        <taxon>Sarcoptidae</taxon>
        <taxon>Sarcoptinae</taxon>
        <taxon>Sarcoptes</taxon>
    </lineage>
</organism>
<evidence type="ECO:0000313" key="3">
    <source>
        <dbReference type="Proteomes" id="UP000616769"/>
    </source>
</evidence>
<reference evidence="2 3" key="1">
    <citation type="journal article" date="2015" name="Parasit. Vectors">
        <title>Draft genome of the scabies mite.</title>
        <authorList>
            <person name="Rider S.D.Jr."/>
            <person name="Morgan M.S."/>
            <person name="Arlian L.G."/>
        </authorList>
    </citation>
    <scope>NUCLEOTIDE SEQUENCE [LARGE SCALE GENOMIC DNA]</scope>
    <source>
        <strain evidence="2">Arlian Lab</strain>
    </source>
</reference>
<dbReference type="VEuPathDB" id="VectorBase:SSCA010622"/>
<dbReference type="Pfam" id="PF19032">
    <property type="entry name" value="Intu_longin_2"/>
    <property type="match status" value="1"/>
</dbReference>
<dbReference type="EMBL" id="JXLN01017185">
    <property type="protein sequence ID" value="KPM11433.1"/>
    <property type="molecule type" value="Genomic_DNA"/>
</dbReference>
<gene>
    <name evidence="2" type="ORF">QR98_0100030</name>
</gene>
<dbReference type="Proteomes" id="UP000616769">
    <property type="component" value="Unassembled WGS sequence"/>
</dbReference>
<protein>
    <recommendedName>
        <fullName evidence="1">CCZ1/INTU second Longin domain-containing protein</fullName>
    </recommendedName>
</protein>
<accession>A0A132AKI4</accession>
<comment type="caution">
    <text evidence="2">The sequence shown here is derived from an EMBL/GenBank/DDBJ whole genome shotgun (WGS) entry which is preliminary data.</text>
</comment>